<dbReference type="SMART" id="SM00640">
    <property type="entry name" value="Glyco_32"/>
    <property type="match status" value="1"/>
</dbReference>
<evidence type="ECO:0000256" key="5">
    <source>
        <dbReference type="SAM" id="SignalP"/>
    </source>
</evidence>
<organism evidence="8 9">
    <name type="scientific">Chitinophaga agrisoli</name>
    <dbReference type="NCBI Taxonomy" id="2607653"/>
    <lineage>
        <taxon>Bacteria</taxon>
        <taxon>Pseudomonadati</taxon>
        <taxon>Bacteroidota</taxon>
        <taxon>Chitinophagia</taxon>
        <taxon>Chitinophagales</taxon>
        <taxon>Chitinophagaceae</taxon>
        <taxon>Chitinophaga</taxon>
    </lineage>
</organism>
<dbReference type="Proteomes" id="UP000324611">
    <property type="component" value="Unassembled WGS sequence"/>
</dbReference>
<evidence type="ECO:0000259" key="6">
    <source>
        <dbReference type="Pfam" id="PF00251"/>
    </source>
</evidence>
<dbReference type="Gene3D" id="2.60.120.560">
    <property type="entry name" value="Exo-inulinase, domain 1"/>
    <property type="match status" value="1"/>
</dbReference>
<feature type="domain" description="Glycosyl hydrolase family 32 C-terminal" evidence="7">
    <location>
        <begin position="377"/>
        <end position="501"/>
    </location>
</feature>
<evidence type="ECO:0000256" key="1">
    <source>
        <dbReference type="ARBA" id="ARBA00009902"/>
    </source>
</evidence>
<dbReference type="Pfam" id="PF00251">
    <property type="entry name" value="Glyco_hydro_32N"/>
    <property type="match status" value="1"/>
</dbReference>
<dbReference type="InterPro" id="IPR013189">
    <property type="entry name" value="Glyco_hydro_32_C"/>
</dbReference>
<dbReference type="PANTHER" id="PTHR42800">
    <property type="entry name" value="EXOINULINASE INUD (AFU_ORTHOLOGUE AFUA_5G00480)"/>
    <property type="match status" value="1"/>
</dbReference>
<dbReference type="GO" id="GO:0005987">
    <property type="term" value="P:sucrose catabolic process"/>
    <property type="evidence" value="ECO:0007669"/>
    <property type="project" value="TreeGrafter"/>
</dbReference>
<reference evidence="8 9" key="1">
    <citation type="submission" date="2019-09" db="EMBL/GenBank/DDBJ databases">
        <title>Chitinophaga ginsengihumi sp. nov., isolated from soil of ginseng rhizosphere.</title>
        <authorList>
            <person name="Lee J."/>
        </authorList>
    </citation>
    <scope>NUCLEOTIDE SEQUENCE [LARGE SCALE GENOMIC DNA]</scope>
    <source>
        <strain evidence="8 9">BN140078</strain>
    </source>
</reference>
<dbReference type="InterPro" id="IPR001362">
    <property type="entry name" value="Glyco_hydro_32"/>
</dbReference>
<evidence type="ECO:0000256" key="2">
    <source>
        <dbReference type="ARBA" id="ARBA00022801"/>
    </source>
</evidence>
<dbReference type="InterPro" id="IPR013320">
    <property type="entry name" value="ConA-like_dom_sf"/>
</dbReference>
<evidence type="ECO:0000259" key="7">
    <source>
        <dbReference type="Pfam" id="PF08244"/>
    </source>
</evidence>
<dbReference type="AlphaFoldDB" id="A0A5B2VLD7"/>
<keyword evidence="3 4" id="KW-0326">Glycosidase</keyword>
<dbReference type="Gene3D" id="2.115.10.20">
    <property type="entry name" value="Glycosyl hydrolase domain, family 43"/>
    <property type="match status" value="1"/>
</dbReference>
<keyword evidence="5" id="KW-0732">Signal</keyword>
<proteinExistence type="inferred from homology"/>
<dbReference type="CDD" id="cd18622">
    <property type="entry name" value="GH32_Inu-like"/>
    <property type="match status" value="1"/>
</dbReference>
<evidence type="ECO:0000313" key="8">
    <source>
        <dbReference type="EMBL" id="KAA2240373.1"/>
    </source>
</evidence>
<evidence type="ECO:0000313" key="9">
    <source>
        <dbReference type="Proteomes" id="UP000324611"/>
    </source>
</evidence>
<feature type="domain" description="Glycosyl hydrolase family 32 N-terminal" evidence="6">
    <location>
        <begin position="36"/>
        <end position="344"/>
    </location>
</feature>
<keyword evidence="9" id="KW-1185">Reference proteome</keyword>
<accession>A0A5B2VLD7</accession>
<dbReference type="GO" id="GO:0005737">
    <property type="term" value="C:cytoplasm"/>
    <property type="evidence" value="ECO:0007669"/>
    <property type="project" value="TreeGrafter"/>
</dbReference>
<dbReference type="RefSeq" id="WP_149841551.1">
    <property type="nucleotide sequence ID" value="NZ_VUOC01000004.1"/>
</dbReference>
<dbReference type="InterPro" id="IPR023296">
    <property type="entry name" value="Glyco_hydro_beta-prop_sf"/>
</dbReference>
<evidence type="ECO:0000256" key="4">
    <source>
        <dbReference type="RuleBase" id="RU362110"/>
    </source>
</evidence>
<dbReference type="SUPFAM" id="SSF75005">
    <property type="entry name" value="Arabinanase/levansucrase/invertase"/>
    <property type="match status" value="1"/>
</dbReference>
<dbReference type="EMBL" id="VUOC01000004">
    <property type="protein sequence ID" value="KAA2240373.1"/>
    <property type="molecule type" value="Genomic_DNA"/>
</dbReference>
<sequence>MMKHGLSILLAAFLWPCLAGAQETSVPTPQWRPVYHFTPKKNWTNDPNGLIYLNGVYHLYYQHNPFENKWGHMSWGHATSKDLLHWQHLPVAIPEMVGKDTTTWIFSGSAVWDEHNTSGFGKNGKGPIVAIYTADQPKQQKESQFIAYSNDGGLSYTNYTANPVVDLHKKDFRDPSVIWLPEQRYWLMTVAVPHEHKVQFYSSSNLKEWTLLSEFGDQGDTRKIWECPSLTPLPVDGDQTRKKWLLMVSSGNPDAATGMQYFVGDFDGKTFKNDYPADNKQFVDYGPTFYAAIPYNHLPGNRQTMLGWLMPFKTDTWPWRGQMSIARDLMLKQTGEGVKLYQQPSAVLYPALDKLPAAKKMVKQSLTVEDKVIPLNTTRQFNGNANWIEAEFAVGAAAETGFKLAQKNGNGTVVGYNTQRNELYVSQEENGQLTGHLQKLTVQPVDGKIKLQVLLDKSSLEVFVNDGAYVLTTLIFPDKDATGLAVYAKGKAQVNNLKGWDLMP</sequence>
<reference evidence="8 9" key="2">
    <citation type="submission" date="2019-09" db="EMBL/GenBank/DDBJ databases">
        <authorList>
            <person name="Jin C."/>
        </authorList>
    </citation>
    <scope>NUCLEOTIDE SEQUENCE [LARGE SCALE GENOMIC DNA]</scope>
    <source>
        <strain evidence="8 9">BN140078</strain>
    </source>
</reference>
<gene>
    <name evidence="8" type="ORF">F0L74_29910</name>
</gene>
<feature type="chain" id="PRO_5023123792" evidence="5">
    <location>
        <begin position="22"/>
        <end position="504"/>
    </location>
</feature>
<feature type="signal peptide" evidence="5">
    <location>
        <begin position="1"/>
        <end position="21"/>
    </location>
</feature>
<dbReference type="PANTHER" id="PTHR42800:SF3">
    <property type="entry name" value="GLYCOSYL HYDROLASE FAMILY 32 N-TERMINAL DOMAIN-CONTAINING PROTEIN"/>
    <property type="match status" value="1"/>
</dbReference>
<dbReference type="Pfam" id="PF08244">
    <property type="entry name" value="Glyco_hydro_32C"/>
    <property type="match status" value="1"/>
</dbReference>
<evidence type="ECO:0000256" key="3">
    <source>
        <dbReference type="ARBA" id="ARBA00023295"/>
    </source>
</evidence>
<name>A0A5B2VLD7_9BACT</name>
<comment type="caution">
    <text evidence="8">The sequence shown here is derived from an EMBL/GenBank/DDBJ whole genome shotgun (WGS) entry which is preliminary data.</text>
</comment>
<dbReference type="InterPro" id="IPR013148">
    <property type="entry name" value="Glyco_hydro_32_N"/>
</dbReference>
<dbReference type="SUPFAM" id="SSF49899">
    <property type="entry name" value="Concanavalin A-like lectins/glucanases"/>
    <property type="match status" value="1"/>
</dbReference>
<dbReference type="GO" id="GO:0004575">
    <property type="term" value="F:sucrose alpha-glucosidase activity"/>
    <property type="evidence" value="ECO:0007669"/>
    <property type="project" value="TreeGrafter"/>
</dbReference>
<comment type="similarity">
    <text evidence="1 4">Belongs to the glycosyl hydrolase 32 family.</text>
</comment>
<protein>
    <submittedName>
        <fullName evidence="8">Glycoside hydrolase family 32 protein</fullName>
    </submittedName>
</protein>
<keyword evidence="2 4" id="KW-0378">Hydrolase</keyword>